<evidence type="ECO:0000256" key="3">
    <source>
        <dbReference type="ARBA" id="ARBA00022448"/>
    </source>
</evidence>
<dbReference type="Pfam" id="PF09084">
    <property type="entry name" value="NMT1"/>
    <property type="match status" value="1"/>
</dbReference>
<keyword evidence="3" id="KW-0813">Transport</keyword>
<gene>
    <name evidence="6" type="primary">ssuA_4</name>
    <name evidence="6" type="ORF">LMG26411_05824</name>
</gene>
<accession>A0ABN7Q5M9</accession>
<dbReference type="PANTHER" id="PTHR30024:SF47">
    <property type="entry name" value="TAURINE-BINDING PERIPLASMIC PROTEIN"/>
    <property type="match status" value="1"/>
</dbReference>
<evidence type="ECO:0000256" key="1">
    <source>
        <dbReference type="ARBA" id="ARBA00004418"/>
    </source>
</evidence>
<dbReference type="InterPro" id="IPR015168">
    <property type="entry name" value="SsuA/THI5"/>
</dbReference>
<proteinExistence type="inferred from homology"/>
<dbReference type="Proteomes" id="UP000672657">
    <property type="component" value="Unassembled WGS sequence"/>
</dbReference>
<evidence type="ECO:0000313" key="7">
    <source>
        <dbReference type="Proteomes" id="UP000672657"/>
    </source>
</evidence>
<dbReference type="InterPro" id="IPR010067">
    <property type="entry name" value="ABC_SsuA_sub-bd"/>
</dbReference>
<protein>
    <submittedName>
        <fullName evidence="6">Aliphatic sulfonates-binding protein</fullName>
    </submittedName>
</protein>
<comment type="similarity">
    <text evidence="2">Belongs to the bacterial solute-binding protein SsuA/TauA family.</text>
</comment>
<keyword evidence="4" id="KW-0732">Signal</keyword>
<evidence type="ECO:0000256" key="4">
    <source>
        <dbReference type="ARBA" id="ARBA00022729"/>
    </source>
</evidence>
<sequence>MSRPLSALSALSAFPLARRLHAALIGLALSLSLVASGPARAEIRVGVSDWPGWVAWYVAQQKGYFGKHGADVKLVWFANYSDSIAALSSGQLDANSQSWSDTLGPLAKGVPVKAVLVNDNSAGNDALVASAKIRAVADLKGKTVALEQYSISHFVLVTALAKAGLKPADVKIVNLSAGDAAAAFMMGRVDAAVVWNPWIDRIVKSGKGRALFTSADMPGLVPDLLVAQQKAIASHRKDLVGMIRAWFDAERFIREQPAEAAAIMAKVVGMKADDYKVFLPGTRFFDASANRAAFDAAQPASLQAVAPTIAAFLHDNKLLDGKPDATRGVDATLLAEALK</sequence>
<dbReference type="SUPFAM" id="SSF53850">
    <property type="entry name" value="Periplasmic binding protein-like II"/>
    <property type="match status" value="1"/>
</dbReference>
<comment type="caution">
    <text evidence="6">The sequence shown here is derived from an EMBL/GenBank/DDBJ whole genome shotgun (WGS) entry which is preliminary data.</text>
</comment>
<name>A0ABN7Q5M9_9BURK</name>
<dbReference type="PANTHER" id="PTHR30024">
    <property type="entry name" value="ALIPHATIC SULFONATES-BINDING PROTEIN-RELATED"/>
    <property type="match status" value="1"/>
</dbReference>
<organism evidence="6 7">
    <name type="scientific">Cupriavidus numazuensis</name>
    <dbReference type="NCBI Taxonomy" id="221992"/>
    <lineage>
        <taxon>Bacteria</taxon>
        <taxon>Pseudomonadati</taxon>
        <taxon>Pseudomonadota</taxon>
        <taxon>Betaproteobacteria</taxon>
        <taxon>Burkholderiales</taxon>
        <taxon>Burkholderiaceae</taxon>
        <taxon>Cupriavidus</taxon>
    </lineage>
</organism>
<dbReference type="Gene3D" id="3.40.190.10">
    <property type="entry name" value="Periplasmic binding protein-like II"/>
    <property type="match status" value="2"/>
</dbReference>
<comment type="subcellular location">
    <subcellularLocation>
        <location evidence="1">Periplasm</location>
    </subcellularLocation>
</comment>
<keyword evidence="7" id="KW-1185">Reference proteome</keyword>
<dbReference type="NCBIfam" id="TIGR01728">
    <property type="entry name" value="SsuA_fam"/>
    <property type="match status" value="1"/>
</dbReference>
<evidence type="ECO:0000313" key="6">
    <source>
        <dbReference type="EMBL" id="CAG2158076.1"/>
    </source>
</evidence>
<reference evidence="6 7" key="1">
    <citation type="submission" date="2021-03" db="EMBL/GenBank/DDBJ databases">
        <authorList>
            <person name="Peeters C."/>
        </authorList>
    </citation>
    <scope>NUCLEOTIDE SEQUENCE [LARGE SCALE GENOMIC DNA]</scope>
    <source>
        <strain evidence="6 7">LMG 26411</strain>
    </source>
</reference>
<dbReference type="EMBL" id="CAJPVI010000044">
    <property type="protein sequence ID" value="CAG2158076.1"/>
    <property type="molecule type" value="Genomic_DNA"/>
</dbReference>
<dbReference type="RefSeq" id="WP_211956677.1">
    <property type="nucleotide sequence ID" value="NZ_CAJPVI010000044.1"/>
</dbReference>
<evidence type="ECO:0000259" key="5">
    <source>
        <dbReference type="Pfam" id="PF09084"/>
    </source>
</evidence>
<feature type="domain" description="SsuA/THI5-like" evidence="5">
    <location>
        <begin position="54"/>
        <end position="260"/>
    </location>
</feature>
<dbReference type="CDD" id="cd13563">
    <property type="entry name" value="PBP2_SsuA_like_6"/>
    <property type="match status" value="1"/>
</dbReference>
<evidence type="ECO:0000256" key="2">
    <source>
        <dbReference type="ARBA" id="ARBA00010742"/>
    </source>
</evidence>